<evidence type="ECO:0000313" key="4">
    <source>
        <dbReference type="EMBL" id="MER2493372.1"/>
    </source>
</evidence>
<protein>
    <submittedName>
        <fullName evidence="4">Phage major capsid protein</fullName>
    </submittedName>
</protein>
<feature type="compositionally biased region" description="Basic and acidic residues" evidence="2">
    <location>
        <begin position="35"/>
        <end position="58"/>
    </location>
</feature>
<dbReference type="EMBL" id="JBELOE010000265">
    <property type="protein sequence ID" value="MER2493372.1"/>
    <property type="molecule type" value="Genomic_DNA"/>
</dbReference>
<proteinExistence type="predicted"/>
<reference evidence="4 5" key="1">
    <citation type="submission" date="2024-06" db="EMBL/GenBank/DDBJ databases">
        <authorList>
            <person name="Chen R.Y."/>
        </authorList>
    </citation>
    <scope>NUCLEOTIDE SEQUENCE [LARGE SCALE GENOMIC DNA]</scope>
    <source>
        <strain evidence="4 5">D2</strain>
    </source>
</reference>
<dbReference type="InterPro" id="IPR024455">
    <property type="entry name" value="Phage_capsid"/>
</dbReference>
<comment type="subcellular location">
    <subcellularLocation>
        <location evidence="1">Virion</location>
    </subcellularLocation>
</comment>
<dbReference type="Gene3D" id="3.30.2400.10">
    <property type="entry name" value="Major capsid protein gp5"/>
    <property type="match status" value="1"/>
</dbReference>
<evidence type="ECO:0000256" key="1">
    <source>
        <dbReference type="ARBA" id="ARBA00004328"/>
    </source>
</evidence>
<sequence length="408" mass="44710">MTLAELRQKAAAIAMKMRSLHKEIGDKAWTDEQRSKWDQLQADHDAVDQQIKREEQMRTLDQQYADDNEEERQTPKGEDRNGGQNMDEVHTRAFNGFMRRGFADLTQEERQALKEVRAQTVGTDADGGYTVPTQFLNKIVERMKAYGGIASVANVLNTQNGQDIQWATSDGTADMGSIVGEGGEATEQDVSFGQATLGAIKLTSGVIKASNELLQDTAVDLEAFLSGRIARRIGRKEAQLIVQGSGAGTPKQNKGLALSVTLSQAAAAADAISYTDLINLKHKVDPAYRNGPKVRYAFNDNTFKAVKLLKDLQGRPLWLPAIHGVAPSTIDGDQFIIDQAIADLAASAKSAYYGDFDALILRRVAYMTLKRLVEKYAEFDMTGFVAFHRFDTCLEDAAAIAVLQNAAS</sequence>
<feature type="compositionally biased region" description="Basic and acidic residues" evidence="2">
    <location>
        <begin position="71"/>
        <end position="87"/>
    </location>
</feature>
<dbReference type="NCBIfam" id="TIGR01554">
    <property type="entry name" value="major_cap_HK97"/>
    <property type="match status" value="1"/>
</dbReference>
<evidence type="ECO:0000256" key="2">
    <source>
        <dbReference type="SAM" id="MobiDB-lite"/>
    </source>
</evidence>
<name>A0ABV1RL11_9ALTE</name>
<keyword evidence="5" id="KW-1185">Reference proteome</keyword>
<comment type="caution">
    <text evidence="4">The sequence shown here is derived from an EMBL/GenBank/DDBJ whole genome shotgun (WGS) entry which is preliminary data.</text>
</comment>
<feature type="domain" description="Phage capsid-like C-terminal" evidence="3">
    <location>
        <begin position="127"/>
        <end position="404"/>
    </location>
</feature>
<dbReference type="SUPFAM" id="SSF56563">
    <property type="entry name" value="Major capsid protein gp5"/>
    <property type="match status" value="1"/>
</dbReference>
<feature type="region of interest" description="Disordered" evidence="2">
    <location>
        <begin position="35"/>
        <end position="87"/>
    </location>
</feature>
<evidence type="ECO:0000313" key="5">
    <source>
        <dbReference type="Proteomes" id="UP001467690"/>
    </source>
</evidence>
<dbReference type="Proteomes" id="UP001467690">
    <property type="component" value="Unassembled WGS sequence"/>
</dbReference>
<dbReference type="RefSeq" id="WP_350402570.1">
    <property type="nucleotide sequence ID" value="NZ_JBELOE010000265.1"/>
</dbReference>
<gene>
    <name evidence="4" type="ORF">ABS311_15960</name>
</gene>
<accession>A0ABV1RL11</accession>
<dbReference type="InterPro" id="IPR054612">
    <property type="entry name" value="Phage_capsid-like_C"/>
</dbReference>
<dbReference type="Pfam" id="PF05065">
    <property type="entry name" value="Phage_capsid"/>
    <property type="match status" value="1"/>
</dbReference>
<organism evidence="4 5">
    <name type="scientific">Catenovulum sediminis</name>
    <dbReference type="NCBI Taxonomy" id="1740262"/>
    <lineage>
        <taxon>Bacteria</taxon>
        <taxon>Pseudomonadati</taxon>
        <taxon>Pseudomonadota</taxon>
        <taxon>Gammaproteobacteria</taxon>
        <taxon>Alteromonadales</taxon>
        <taxon>Alteromonadaceae</taxon>
        <taxon>Catenovulum</taxon>
    </lineage>
</organism>
<evidence type="ECO:0000259" key="3">
    <source>
        <dbReference type="Pfam" id="PF05065"/>
    </source>
</evidence>